<keyword evidence="2" id="KW-0472">Membrane</keyword>
<reference evidence="3 4" key="1">
    <citation type="journal article" date="2021" name="Elife">
        <title>Chloroplast acquisition without the gene transfer in kleptoplastic sea slugs, Plakobranchus ocellatus.</title>
        <authorList>
            <person name="Maeda T."/>
            <person name="Takahashi S."/>
            <person name="Yoshida T."/>
            <person name="Shimamura S."/>
            <person name="Takaki Y."/>
            <person name="Nagai Y."/>
            <person name="Toyoda A."/>
            <person name="Suzuki Y."/>
            <person name="Arimoto A."/>
            <person name="Ishii H."/>
            <person name="Satoh N."/>
            <person name="Nishiyama T."/>
            <person name="Hasebe M."/>
            <person name="Maruyama T."/>
            <person name="Minagawa J."/>
            <person name="Obokata J."/>
            <person name="Shigenobu S."/>
        </authorList>
    </citation>
    <scope>NUCLEOTIDE SEQUENCE [LARGE SCALE GENOMIC DNA]</scope>
</reference>
<evidence type="ECO:0000256" key="2">
    <source>
        <dbReference type="SAM" id="Phobius"/>
    </source>
</evidence>
<dbReference type="SUPFAM" id="SSF49842">
    <property type="entry name" value="TNF-like"/>
    <property type="match status" value="1"/>
</dbReference>
<evidence type="ECO:0008006" key="5">
    <source>
        <dbReference type="Google" id="ProtNLM"/>
    </source>
</evidence>
<dbReference type="InterPro" id="IPR008983">
    <property type="entry name" value="Tumour_necrosis_fac-like_dom"/>
</dbReference>
<feature type="compositionally biased region" description="Basic and acidic residues" evidence="1">
    <location>
        <begin position="41"/>
        <end position="53"/>
    </location>
</feature>
<feature type="transmembrane region" description="Helical" evidence="2">
    <location>
        <begin position="255"/>
        <end position="277"/>
    </location>
</feature>
<evidence type="ECO:0000313" key="4">
    <source>
        <dbReference type="Proteomes" id="UP000735302"/>
    </source>
</evidence>
<gene>
    <name evidence="3" type="ORF">PoB_004409000</name>
</gene>
<keyword evidence="2" id="KW-0812">Transmembrane</keyword>
<sequence length="742" mass="84149">MSTSGLSVEDRENPQQAGMRVQDNRQMTGSQIHTSESASGIDKEYNRDMDHSTKLPSPTSGKHIQNIQFSSEYSQVTICSDADQTLSAPSSNLAYANMDNADRPKSNTTQRQDSGFYDAKSLKEEGFRDEDRGYDHFKWFTSSENSQHILSVDGGEKAPIQESCHSAQHFQDSSLVQRNIEVQECGESRSLTKGFQISPTPSGHKTEAVKTIGSGNKWQLIADDLQTPCKVCYKNPNEADDVSLQISRLWMSVKMLSLAVVLLTVVMVILCCVIYGLQFKDMTGNGQLGEDGGSNKFGDRQWMSKVPLQEFASSQNNKQYLFKTKGEELNRHSDAPLVEHEQVMKTLMDVASLLLDTPPETIAPPTKDMFSSGAKRRDPHTNNEEEPESVSRKPQVRIHPVPYQKGWEKDILPRVKTDDLSRNSNSRPQSFQLKRYLPDQTVWNSPRSVFYESLQSTSLRKKRGQFYREGVKDDKVYGKSDKSDDNISVSFIDVDIDSNDDNNLFSTFEPSLITGSGFFAHVKNSSFPPWQADSKLLTRKTRATPRALKALKRCCKQKSNKSGHHKSTKVMSESYEGNFEKLFDLHKRFTEECITEHKWPQNPEICRDTIVRIKHAGTRLGFFQRSSGWKSKMLTDFNMKKGQFKVKKKGLYLVQAHLFMEDKTASHWAAIFANEMAMLACRPGGFRSSTNARGRNNQRVCHMSGILKLSKNSTLEIRTMEPHMEIPLKPKKMPTFKIVRLH</sequence>
<dbReference type="Proteomes" id="UP000735302">
    <property type="component" value="Unassembled WGS sequence"/>
</dbReference>
<proteinExistence type="predicted"/>
<dbReference type="AlphaFoldDB" id="A0AAV4BDF9"/>
<accession>A0AAV4BDF9</accession>
<protein>
    <recommendedName>
        <fullName evidence="5">TNF family profile domain-containing protein</fullName>
    </recommendedName>
</protein>
<evidence type="ECO:0000256" key="1">
    <source>
        <dbReference type="SAM" id="MobiDB-lite"/>
    </source>
</evidence>
<evidence type="ECO:0000313" key="3">
    <source>
        <dbReference type="EMBL" id="GFO17585.1"/>
    </source>
</evidence>
<dbReference type="EMBL" id="BLXT01004836">
    <property type="protein sequence ID" value="GFO17585.1"/>
    <property type="molecule type" value="Genomic_DNA"/>
</dbReference>
<keyword evidence="4" id="KW-1185">Reference proteome</keyword>
<feature type="region of interest" description="Disordered" evidence="1">
    <location>
        <begin position="357"/>
        <end position="394"/>
    </location>
</feature>
<feature type="region of interest" description="Disordered" evidence="1">
    <location>
        <begin position="1"/>
        <end position="63"/>
    </location>
</feature>
<feature type="compositionally biased region" description="Polar residues" evidence="1">
    <location>
        <begin position="24"/>
        <end position="38"/>
    </location>
</feature>
<keyword evidence="2" id="KW-1133">Transmembrane helix</keyword>
<name>A0AAV4BDF9_9GAST</name>
<feature type="compositionally biased region" description="Polar residues" evidence="1">
    <location>
        <begin position="54"/>
        <end position="63"/>
    </location>
</feature>
<dbReference type="Gene3D" id="2.60.120.40">
    <property type="match status" value="1"/>
</dbReference>
<feature type="region of interest" description="Disordered" evidence="1">
    <location>
        <begin position="95"/>
        <end position="122"/>
    </location>
</feature>
<organism evidence="3 4">
    <name type="scientific">Plakobranchus ocellatus</name>
    <dbReference type="NCBI Taxonomy" id="259542"/>
    <lineage>
        <taxon>Eukaryota</taxon>
        <taxon>Metazoa</taxon>
        <taxon>Spiralia</taxon>
        <taxon>Lophotrochozoa</taxon>
        <taxon>Mollusca</taxon>
        <taxon>Gastropoda</taxon>
        <taxon>Heterobranchia</taxon>
        <taxon>Euthyneura</taxon>
        <taxon>Panpulmonata</taxon>
        <taxon>Sacoglossa</taxon>
        <taxon>Placobranchoidea</taxon>
        <taxon>Plakobranchidae</taxon>
        <taxon>Plakobranchus</taxon>
    </lineage>
</organism>
<comment type="caution">
    <text evidence="3">The sequence shown here is derived from an EMBL/GenBank/DDBJ whole genome shotgun (WGS) entry which is preliminary data.</text>
</comment>